<accession>A0ABR8WX04</accession>
<dbReference type="RefSeq" id="WP_191727072.1">
    <property type="nucleotide sequence ID" value="NZ_JACSPY010000016.1"/>
</dbReference>
<comment type="similarity">
    <text evidence="1 3">Belongs to the short-chain dehydrogenases/reductases (SDR) family.</text>
</comment>
<dbReference type="InterPro" id="IPR020904">
    <property type="entry name" value="Sc_DH/Rdtase_CS"/>
</dbReference>
<keyword evidence="2" id="KW-0560">Oxidoreductase</keyword>
<gene>
    <name evidence="5" type="ORF">H9634_12595</name>
</gene>
<dbReference type="Proteomes" id="UP000651517">
    <property type="component" value="Unassembled WGS sequence"/>
</dbReference>
<evidence type="ECO:0000256" key="3">
    <source>
        <dbReference type="RuleBase" id="RU000363"/>
    </source>
</evidence>
<evidence type="ECO:0000259" key="4">
    <source>
        <dbReference type="SMART" id="SM00822"/>
    </source>
</evidence>
<dbReference type="PANTHER" id="PTHR43658">
    <property type="entry name" value="SHORT-CHAIN DEHYDROGENASE/REDUCTASE"/>
    <property type="match status" value="1"/>
</dbReference>
<dbReference type="PANTHER" id="PTHR43658:SF8">
    <property type="entry name" value="17-BETA-HYDROXYSTEROID DEHYDROGENASE 14-RELATED"/>
    <property type="match status" value="1"/>
</dbReference>
<dbReference type="InterPro" id="IPR057326">
    <property type="entry name" value="KR_dom"/>
</dbReference>
<protein>
    <submittedName>
        <fullName evidence="5">SDR family NAD(P)-dependent oxidoreductase</fullName>
    </submittedName>
</protein>
<organism evidence="5 6">
    <name type="scientific">Brevibacterium gallinarum</name>
    <dbReference type="NCBI Taxonomy" id="2762220"/>
    <lineage>
        <taxon>Bacteria</taxon>
        <taxon>Bacillati</taxon>
        <taxon>Actinomycetota</taxon>
        <taxon>Actinomycetes</taxon>
        <taxon>Micrococcales</taxon>
        <taxon>Brevibacteriaceae</taxon>
        <taxon>Brevibacterium</taxon>
    </lineage>
</organism>
<dbReference type="SMART" id="SM00822">
    <property type="entry name" value="PKS_KR"/>
    <property type="match status" value="1"/>
</dbReference>
<dbReference type="PROSITE" id="PS00061">
    <property type="entry name" value="ADH_SHORT"/>
    <property type="match status" value="1"/>
</dbReference>
<feature type="domain" description="Ketoreductase" evidence="4">
    <location>
        <begin position="6"/>
        <end position="195"/>
    </location>
</feature>
<dbReference type="InterPro" id="IPR036291">
    <property type="entry name" value="NAD(P)-bd_dom_sf"/>
</dbReference>
<dbReference type="PRINTS" id="PR00081">
    <property type="entry name" value="GDHRDH"/>
</dbReference>
<dbReference type="Gene3D" id="3.40.50.720">
    <property type="entry name" value="NAD(P)-binding Rossmann-like Domain"/>
    <property type="match status" value="1"/>
</dbReference>
<evidence type="ECO:0000256" key="2">
    <source>
        <dbReference type="ARBA" id="ARBA00023002"/>
    </source>
</evidence>
<dbReference type="SUPFAM" id="SSF51735">
    <property type="entry name" value="NAD(P)-binding Rossmann-fold domains"/>
    <property type="match status" value="1"/>
</dbReference>
<name>A0ABR8WX04_9MICO</name>
<dbReference type="EMBL" id="JACSPY010000016">
    <property type="protein sequence ID" value="MBD8021619.1"/>
    <property type="molecule type" value="Genomic_DNA"/>
</dbReference>
<dbReference type="PRINTS" id="PR00080">
    <property type="entry name" value="SDRFAMILY"/>
</dbReference>
<proteinExistence type="inferred from homology"/>
<reference evidence="5 6" key="1">
    <citation type="submission" date="2020-08" db="EMBL/GenBank/DDBJ databases">
        <title>A Genomic Blueprint of the Chicken Gut Microbiome.</title>
        <authorList>
            <person name="Gilroy R."/>
            <person name="Ravi A."/>
            <person name="Getino M."/>
            <person name="Pursley I."/>
            <person name="Horton D.L."/>
            <person name="Alikhan N.-F."/>
            <person name="Baker D."/>
            <person name="Gharbi K."/>
            <person name="Hall N."/>
            <person name="Watson M."/>
            <person name="Adriaenssens E.M."/>
            <person name="Foster-Nyarko E."/>
            <person name="Jarju S."/>
            <person name="Secka A."/>
            <person name="Antonio M."/>
            <person name="Oren A."/>
            <person name="Chaudhuri R."/>
            <person name="La Ragione R.M."/>
            <person name="Hildebrand F."/>
            <person name="Pallen M.J."/>
        </authorList>
    </citation>
    <scope>NUCLEOTIDE SEQUENCE [LARGE SCALE GENOMIC DNA]</scope>
    <source>
        <strain evidence="5 6">Re57</strain>
    </source>
</reference>
<keyword evidence="6" id="KW-1185">Reference proteome</keyword>
<evidence type="ECO:0000313" key="5">
    <source>
        <dbReference type="EMBL" id="MBD8021619.1"/>
    </source>
</evidence>
<dbReference type="InterPro" id="IPR002347">
    <property type="entry name" value="SDR_fam"/>
</dbReference>
<dbReference type="Pfam" id="PF00106">
    <property type="entry name" value="adh_short"/>
    <property type="match status" value="1"/>
</dbReference>
<evidence type="ECO:0000256" key="1">
    <source>
        <dbReference type="ARBA" id="ARBA00006484"/>
    </source>
</evidence>
<evidence type="ECO:0000313" key="6">
    <source>
        <dbReference type="Proteomes" id="UP000651517"/>
    </source>
</evidence>
<sequence length="253" mass="26088">MQISSHAALVTGGASGLGLATVTRLVSEGATVLIADLNPPADDVAAELGDSIRFVKTDVTDESQVAAAMDAASELGDLRAVVHCAGIGGPMRLVQKDGSPGDISHFRKVVDVNLIGTMIVASQAAARMATNDEVDGERGVIIFTASVAAYEGQIGQAAYAASKAGIVGLTICAARDLASKKIRVMTIAPGTIDTPLLGRASQEVRDSLAAMVPHPSRLGRPEEYAQLASAIIENAMLNGETIRMDGAIRMAPR</sequence>
<comment type="caution">
    <text evidence="5">The sequence shown here is derived from an EMBL/GenBank/DDBJ whole genome shotgun (WGS) entry which is preliminary data.</text>
</comment>